<protein>
    <submittedName>
        <fullName evidence="4">Glycosyl transferase</fullName>
    </submittedName>
</protein>
<proteinExistence type="predicted"/>
<dbReference type="InterPro" id="IPR017459">
    <property type="entry name" value="Glycosyl_Trfase_fam3_N_dom"/>
</dbReference>
<keyword evidence="1" id="KW-0328">Glycosyltransferase</keyword>
<dbReference type="KEGG" id="ptx:ABW99_14430"/>
<dbReference type="SUPFAM" id="SSF47648">
    <property type="entry name" value="Nucleoside phosphorylase/phosphoribosyltransferase N-terminal domain"/>
    <property type="match status" value="1"/>
</dbReference>
<dbReference type="SUPFAM" id="SSF52418">
    <property type="entry name" value="Nucleoside phosphorylase/phosphoribosyltransferase catalytic domain"/>
    <property type="match status" value="1"/>
</dbReference>
<dbReference type="Gene3D" id="1.20.970.10">
    <property type="entry name" value="Transferase, Pyrimidine Nucleoside Phosphorylase, Chain C"/>
    <property type="match status" value="1"/>
</dbReference>
<dbReference type="Pfam" id="PF02885">
    <property type="entry name" value="Glycos_trans_3N"/>
    <property type="match status" value="1"/>
</dbReference>
<dbReference type="PANTHER" id="PTHR43285:SF4">
    <property type="entry name" value="TRANSFERASE"/>
    <property type="match status" value="1"/>
</dbReference>
<organism evidence="4 5">
    <name type="scientific">Pandoraea thiooxydans</name>
    <dbReference type="NCBI Taxonomy" id="445709"/>
    <lineage>
        <taxon>Bacteria</taxon>
        <taxon>Pseudomonadati</taxon>
        <taxon>Pseudomonadota</taxon>
        <taxon>Betaproteobacteria</taxon>
        <taxon>Burkholderiales</taxon>
        <taxon>Burkholderiaceae</taxon>
        <taxon>Pandoraea</taxon>
    </lineage>
</organism>
<dbReference type="GO" id="GO:0004048">
    <property type="term" value="F:anthranilate phosphoribosyltransferase activity"/>
    <property type="evidence" value="ECO:0007669"/>
    <property type="project" value="InterPro"/>
</dbReference>
<dbReference type="PANTHER" id="PTHR43285">
    <property type="entry name" value="ANTHRANILATE PHOSPHORIBOSYLTRANSFERASE"/>
    <property type="match status" value="1"/>
</dbReference>
<dbReference type="GO" id="GO:0005829">
    <property type="term" value="C:cytosol"/>
    <property type="evidence" value="ECO:0007669"/>
    <property type="project" value="TreeGrafter"/>
</dbReference>
<evidence type="ECO:0000313" key="5">
    <source>
        <dbReference type="Proteomes" id="UP000036700"/>
    </source>
</evidence>
<evidence type="ECO:0000256" key="2">
    <source>
        <dbReference type="ARBA" id="ARBA00022679"/>
    </source>
</evidence>
<gene>
    <name evidence="4" type="ORF">ABW99_14430</name>
</gene>
<evidence type="ECO:0000256" key="1">
    <source>
        <dbReference type="ARBA" id="ARBA00022676"/>
    </source>
</evidence>
<dbReference type="GO" id="GO:0000162">
    <property type="term" value="P:L-tryptophan biosynthetic process"/>
    <property type="evidence" value="ECO:0007669"/>
    <property type="project" value="InterPro"/>
</dbReference>
<keyword evidence="5" id="KW-1185">Reference proteome</keyword>
<accession>A0A0G3EV35</accession>
<evidence type="ECO:0000259" key="3">
    <source>
        <dbReference type="Pfam" id="PF02885"/>
    </source>
</evidence>
<feature type="domain" description="Glycosyl transferase family 3 N-terminal" evidence="3">
    <location>
        <begin position="9"/>
        <end position="70"/>
    </location>
</feature>
<dbReference type="InterPro" id="IPR036320">
    <property type="entry name" value="Glycosyl_Trfase_fam3_N_dom_sf"/>
</dbReference>
<dbReference type="Gene3D" id="3.40.1030.10">
    <property type="entry name" value="Nucleoside phosphorylase/phosphoribosyltransferase catalytic domain"/>
    <property type="match status" value="1"/>
</dbReference>
<evidence type="ECO:0000313" key="4">
    <source>
        <dbReference type="EMBL" id="AKJ69227.1"/>
    </source>
</evidence>
<name>A0A0G3EV35_9BURK</name>
<reference evidence="5" key="1">
    <citation type="submission" date="2015-06" db="EMBL/GenBank/DDBJ databases">
        <authorList>
            <person name="Lim Y.L."/>
            <person name="Ee R."/>
            <person name="Yong D."/>
            <person name="How K.Y."/>
            <person name="Yin W.F."/>
            <person name="Chan K.G."/>
        </authorList>
    </citation>
    <scope>NUCLEOTIDE SEQUENCE [LARGE SCALE GENOMIC DNA]</scope>
    <source>
        <strain evidence="5">DSM 25325</strain>
    </source>
</reference>
<dbReference type="EMBL" id="CP011568">
    <property type="protein sequence ID" value="AKJ69227.1"/>
    <property type="molecule type" value="Genomic_DNA"/>
</dbReference>
<dbReference type="OrthoDB" id="9768896at2"/>
<dbReference type="NCBIfam" id="NF006005">
    <property type="entry name" value="PRK08136.1"/>
    <property type="match status" value="1"/>
</dbReference>
<keyword evidence="2 4" id="KW-0808">Transferase</keyword>
<dbReference type="PATRIC" id="fig|445709.3.peg.3058"/>
<sequence length="324" mass="33740">MTAPFACSDLLKTIARGGAGARALPRDDAQRLFAAILNGQVGDIELGAVLVAYRIKGETPDELAGMLAAAQACIAQLVCPGERLPVVLPSYNGARKQPNLTPLLALLLAREGVPVLVHGVSGNSSSRVTSAAIFAALGHAPALSVDSAQDALARGYPAFMPIEALSAPLAHLLEMRAVIGVRNSGHTLVKLLQPFRQPALRLVNFTHPEYRDTLTTLFTDPVFAGPAGVLLARGTEGEPVADARRQAAMDWLRGGRKSCLVAADAGPLEQVPALPASDANSTAAWIREVLSGKTPVPAPIARQVDAILQICRQHPSPAAGVPAA</sequence>
<dbReference type="InterPro" id="IPR035902">
    <property type="entry name" value="Nuc_phospho_transferase"/>
</dbReference>
<dbReference type="AlphaFoldDB" id="A0A0G3EV35"/>
<dbReference type="STRING" id="445709.ABW99_14430"/>
<dbReference type="InterPro" id="IPR005940">
    <property type="entry name" value="Anthranilate_Pribosyl_Tfrase"/>
</dbReference>
<dbReference type="RefSeq" id="WP_047215124.1">
    <property type="nucleotide sequence ID" value="NZ_CP011568.3"/>
</dbReference>
<dbReference type="Proteomes" id="UP000036700">
    <property type="component" value="Chromosome"/>
</dbReference>